<organism evidence="2 3">
    <name type="scientific">Trematosphaeria pertusa</name>
    <dbReference type="NCBI Taxonomy" id="390896"/>
    <lineage>
        <taxon>Eukaryota</taxon>
        <taxon>Fungi</taxon>
        <taxon>Dikarya</taxon>
        <taxon>Ascomycota</taxon>
        <taxon>Pezizomycotina</taxon>
        <taxon>Dothideomycetes</taxon>
        <taxon>Pleosporomycetidae</taxon>
        <taxon>Pleosporales</taxon>
        <taxon>Massarineae</taxon>
        <taxon>Trematosphaeriaceae</taxon>
        <taxon>Trematosphaeria</taxon>
    </lineage>
</organism>
<feature type="compositionally biased region" description="Basic and acidic residues" evidence="1">
    <location>
        <begin position="790"/>
        <end position="814"/>
    </location>
</feature>
<evidence type="ECO:0000256" key="1">
    <source>
        <dbReference type="SAM" id="MobiDB-lite"/>
    </source>
</evidence>
<feature type="region of interest" description="Disordered" evidence="1">
    <location>
        <begin position="1"/>
        <end position="352"/>
    </location>
</feature>
<feature type="compositionally biased region" description="Polar residues" evidence="1">
    <location>
        <begin position="597"/>
        <end position="612"/>
    </location>
</feature>
<dbReference type="GeneID" id="54572655"/>
<dbReference type="Proteomes" id="UP000800094">
    <property type="component" value="Unassembled WGS sequence"/>
</dbReference>
<feature type="compositionally biased region" description="Low complexity" evidence="1">
    <location>
        <begin position="110"/>
        <end position="125"/>
    </location>
</feature>
<keyword evidence="3" id="KW-1185">Reference proteome</keyword>
<feature type="compositionally biased region" description="Polar residues" evidence="1">
    <location>
        <begin position="727"/>
        <end position="739"/>
    </location>
</feature>
<feature type="region of interest" description="Disordered" evidence="1">
    <location>
        <begin position="427"/>
        <end position="451"/>
    </location>
</feature>
<evidence type="ECO:0000313" key="3">
    <source>
        <dbReference type="Proteomes" id="UP000800094"/>
    </source>
</evidence>
<dbReference type="AlphaFoldDB" id="A0A6A6I022"/>
<feature type="compositionally biased region" description="Polar residues" evidence="1">
    <location>
        <begin position="223"/>
        <end position="242"/>
    </location>
</feature>
<feature type="compositionally biased region" description="Polar residues" evidence="1">
    <location>
        <begin position="688"/>
        <end position="698"/>
    </location>
</feature>
<feature type="compositionally biased region" description="Polar residues" evidence="1">
    <location>
        <begin position="657"/>
        <end position="680"/>
    </location>
</feature>
<feature type="region of interest" description="Disordered" evidence="1">
    <location>
        <begin position="465"/>
        <end position="496"/>
    </location>
</feature>
<feature type="compositionally biased region" description="Polar residues" evidence="1">
    <location>
        <begin position="836"/>
        <end position="852"/>
    </location>
</feature>
<proteinExistence type="predicted"/>
<gene>
    <name evidence="2" type="ORF">BU26DRAFT_106185</name>
</gene>
<dbReference type="EMBL" id="ML987204">
    <property type="protein sequence ID" value="KAF2243636.1"/>
    <property type="molecule type" value="Genomic_DNA"/>
</dbReference>
<feature type="region of interest" description="Disordered" evidence="1">
    <location>
        <begin position="588"/>
        <end position="876"/>
    </location>
</feature>
<feature type="compositionally biased region" description="Basic and acidic residues" evidence="1">
    <location>
        <begin position="743"/>
        <end position="756"/>
    </location>
</feature>
<accession>A0A6A6I022</accession>
<name>A0A6A6I022_9PLEO</name>
<evidence type="ECO:0000313" key="2">
    <source>
        <dbReference type="EMBL" id="KAF2243636.1"/>
    </source>
</evidence>
<protein>
    <submittedName>
        <fullName evidence="2">Uncharacterized protein</fullName>
    </submittedName>
</protein>
<sequence length="918" mass="100425">MLRPRPSEITLTPADVEETRRRIESRRAAGPSTNIPTRIRGPSLPSASRPRLRRGPERSRNAAIASLGNIPPHAVVHATVNPPSDHRPDSLVQGSESDILDGLSLPNEQAPPSSGAASSASPRSPLTLQLPFRHAPRERGSGTQYTSGVTSEGDAEEEPSSSPPKQQSLSSTLDQPRASTSEDGNEGPAPPRISGSADGVTEVSDILNTPGRTRAHSIRQHSTHAPSPLQQMQTLSSPSQPESRPGHIVHRSEDEGPEGSSTRYLQGYFHSPDRYRLREYQPHTEPRPRNQGSSFRARTMSSSSEPFYPTHVQRPDRSEPSADDIFWNPPAPDPPSQSRRETSEALEDEEVEERYHPLRDWFSATANNNAQTYVNPYREALDLDGMQHAAQNLVPQGVNVGRHAGHRFSSGASSSSAAYSYYELPGSRRSSGNLSQGMLGQSQYDGAAPSRQLSQGVYYSIRPSQVRPLNESRLRPPPPSRVPSRSSPDLTGMGQPGISPLPAIPYARMHGGQSIPRPESGLVDPNDFVGGDRDAAIAAQRDLSSPLDLLEERASSYFTRIAASQRLGHSGSDAAVPAVFQHQVPHFDAPPARQRRGSGSESMRHVSGNSVYSGRGAGYLNYRRAAQQPHRQAEQPSSPEIAPQAQRRDAPVARAGQRSSENAPVASSSQEGHPSRTIQAQGPRMSLARTQNAPSSGASMRGGELAVAPVPLRFSMPQPSGPRDMSNRPQRLSPLQASVGQRFRRDSDRGDDELFRSDTLSPYTDYSRIPQRVPVGSLRGPPIPPRHASRQQDIDIPRRPTTRLDHHPISHAYHEQSALPPPPPFNRHQPERGPALTSTTLDIASGTTSRWSGMNRAPTSRRRIPPQQRNQENSLEAEEQLMRAEMHAASMRHGDDGQLDVLDETPPRIGRFERRMMD</sequence>
<feature type="compositionally biased region" description="Basic and acidic residues" evidence="1">
    <location>
        <begin position="271"/>
        <end position="288"/>
    </location>
</feature>
<dbReference type="OrthoDB" id="3937309at2759"/>
<feature type="compositionally biased region" description="Low complexity" evidence="1">
    <location>
        <begin position="293"/>
        <end position="304"/>
    </location>
</feature>
<feature type="compositionally biased region" description="Polar residues" evidence="1">
    <location>
        <begin position="165"/>
        <end position="182"/>
    </location>
</feature>
<feature type="compositionally biased region" description="Low complexity" evidence="1">
    <location>
        <begin position="40"/>
        <end position="49"/>
    </location>
</feature>
<feature type="compositionally biased region" description="Polar residues" evidence="1">
    <location>
        <begin position="428"/>
        <end position="444"/>
    </location>
</feature>
<dbReference type="RefSeq" id="XP_033678640.1">
    <property type="nucleotide sequence ID" value="XM_033819325.1"/>
</dbReference>
<feature type="compositionally biased region" description="Basic and acidic residues" evidence="1">
    <location>
        <begin position="17"/>
        <end position="27"/>
    </location>
</feature>
<feature type="compositionally biased region" description="Basic residues" evidence="1">
    <location>
        <begin position="213"/>
        <end position="222"/>
    </location>
</feature>
<reference evidence="2" key="1">
    <citation type="journal article" date="2020" name="Stud. Mycol.">
        <title>101 Dothideomycetes genomes: a test case for predicting lifestyles and emergence of pathogens.</title>
        <authorList>
            <person name="Haridas S."/>
            <person name="Albert R."/>
            <person name="Binder M."/>
            <person name="Bloem J."/>
            <person name="Labutti K."/>
            <person name="Salamov A."/>
            <person name="Andreopoulos B."/>
            <person name="Baker S."/>
            <person name="Barry K."/>
            <person name="Bills G."/>
            <person name="Bluhm B."/>
            <person name="Cannon C."/>
            <person name="Castanera R."/>
            <person name="Culley D."/>
            <person name="Daum C."/>
            <person name="Ezra D."/>
            <person name="Gonzalez J."/>
            <person name="Henrissat B."/>
            <person name="Kuo A."/>
            <person name="Liang C."/>
            <person name="Lipzen A."/>
            <person name="Lutzoni F."/>
            <person name="Magnuson J."/>
            <person name="Mondo S."/>
            <person name="Nolan M."/>
            <person name="Ohm R."/>
            <person name="Pangilinan J."/>
            <person name="Park H.-J."/>
            <person name="Ramirez L."/>
            <person name="Alfaro M."/>
            <person name="Sun H."/>
            <person name="Tritt A."/>
            <person name="Yoshinaga Y."/>
            <person name="Zwiers L.-H."/>
            <person name="Turgeon B."/>
            <person name="Goodwin S."/>
            <person name="Spatafora J."/>
            <person name="Crous P."/>
            <person name="Grigoriev I."/>
        </authorList>
    </citation>
    <scope>NUCLEOTIDE SEQUENCE</scope>
    <source>
        <strain evidence="2">CBS 122368</strain>
    </source>
</reference>
<feature type="compositionally biased region" description="Polar residues" evidence="1">
    <location>
        <begin position="141"/>
        <end position="150"/>
    </location>
</feature>